<proteinExistence type="predicted"/>
<feature type="non-terminal residue" evidence="1">
    <location>
        <position position="1"/>
    </location>
</feature>
<evidence type="ECO:0000313" key="1">
    <source>
        <dbReference type="EMBL" id="CRZ12798.1"/>
    </source>
</evidence>
<organism evidence="1">
    <name type="scientific">Spongospora subterranea</name>
    <dbReference type="NCBI Taxonomy" id="70186"/>
    <lineage>
        <taxon>Eukaryota</taxon>
        <taxon>Sar</taxon>
        <taxon>Rhizaria</taxon>
        <taxon>Endomyxa</taxon>
        <taxon>Phytomyxea</taxon>
        <taxon>Plasmodiophorida</taxon>
        <taxon>Plasmodiophoridae</taxon>
        <taxon>Spongospora</taxon>
    </lineage>
</organism>
<protein>
    <recommendedName>
        <fullName evidence="2">Sfi1 spindle body domain-containing protein</fullName>
    </recommendedName>
</protein>
<dbReference type="EMBL" id="HACM01012356">
    <property type="protein sequence ID" value="CRZ12798.1"/>
    <property type="molecule type" value="Transcribed_RNA"/>
</dbReference>
<dbReference type="AlphaFoldDB" id="A0A0H5RFK9"/>
<reference evidence="1" key="1">
    <citation type="submission" date="2015-04" db="EMBL/GenBank/DDBJ databases">
        <title>The genome sequence of the plant pathogenic Rhizarian Plasmodiophora brassicae reveals insights in its biotrophic life cycle and the origin of chitin synthesis.</title>
        <authorList>
            <person name="Schwelm A."/>
            <person name="Fogelqvist J."/>
            <person name="Knaust A."/>
            <person name="Julke S."/>
            <person name="Lilja T."/>
            <person name="Dhandapani V."/>
            <person name="Bonilla-Rosso G."/>
            <person name="Karlsson M."/>
            <person name="Shevchenko A."/>
            <person name="Choi S.R."/>
            <person name="Kim H.G."/>
            <person name="Park J.Y."/>
            <person name="Lim Y.P."/>
            <person name="Ludwig-Muller J."/>
            <person name="Dixelius C."/>
        </authorList>
    </citation>
    <scope>NUCLEOTIDE SEQUENCE</scope>
    <source>
        <tissue evidence="1">Potato root galls</tissue>
    </source>
</reference>
<name>A0A0H5RFK9_9EUKA</name>
<accession>A0A0H5RFK9</accession>
<feature type="non-terminal residue" evidence="1">
    <location>
        <position position="159"/>
    </location>
</feature>
<evidence type="ECO:0008006" key="2">
    <source>
        <dbReference type="Google" id="ProtNLM"/>
    </source>
</evidence>
<sequence length="159" mass="19326">HQWTVFVNRRKRALSSLVGIMQRVHRYHTLLAFQRWALFSLRSKMSSISFLAQKSIVSQKIKYHDGTSSRVVHAWSKFRMIGAMRIWCDYVNRRRLLRRTFTRLHSSTLYRAWRSWIDYNRQWKHDRDLMTRVVERAIKGNVGTAYRHWRLICSEERAT</sequence>